<dbReference type="Proteomes" id="UP000070544">
    <property type="component" value="Unassembled WGS sequence"/>
</dbReference>
<dbReference type="OMA" id="CATCFFP"/>
<accession>A0A139B0K8</accession>
<dbReference type="InterPro" id="IPR002925">
    <property type="entry name" value="Dienelactn_hydro"/>
</dbReference>
<dbReference type="EMBL" id="KQ965731">
    <property type="protein sequence ID" value="KXS22531.1"/>
    <property type="molecule type" value="Genomic_DNA"/>
</dbReference>
<keyword evidence="2" id="KW-0378">Hydrolase</keyword>
<evidence type="ECO:0000313" key="2">
    <source>
        <dbReference type="EMBL" id="KXS22531.1"/>
    </source>
</evidence>
<dbReference type="OrthoDB" id="58297at2759"/>
<dbReference type="SUPFAM" id="SSF53474">
    <property type="entry name" value="alpha/beta-Hydrolases"/>
    <property type="match status" value="1"/>
</dbReference>
<dbReference type="PANTHER" id="PTHR47562:SF2">
    <property type="entry name" value="CARBOXYMETHYLENEBUTENOLIDASE-RELATED"/>
    <property type="match status" value="1"/>
</dbReference>
<protein>
    <submittedName>
        <fullName evidence="2">Dienelactone hydrolase family protein</fullName>
    </submittedName>
</protein>
<dbReference type="STRING" id="1344416.A0A139B0K8"/>
<dbReference type="Gene3D" id="3.40.50.1820">
    <property type="entry name" value="alpha/beta hydrolase"/>
    <property type="match status" value="1"/>
</dbReference>
<reference evidence="2 3" key="1">
    <citation type="journal article" date="2015" name="Genome Biol. Evol.">
        <title>Phylogenomic analyses indicate that early fungi evolved digesting cell walls of algal ancestors of land plants.</title>
        <authorList>
            <person name="Chang Y."/>
            <person name="Wang S."/>
            <person name="Sekimoto S."/>
            <person name="Aerts A.L."/>
            <person name="Choi C."/>
            <person name="Clum A."/>
            <person name="LaButti K.M."/>
            <person name="Lindquist E.A."/>
            <person name="Yee Ngan C."/>
            <person name="Ohm R.A."/>
            <person name="Salamov A.A."/>
            <person name="Grigoriev I.V."/>
            <person name="Spatafora J.W."/>
            <person name="Berbee M.L."/>
        </authorList>
    </citation>
    <scope>NUCLEOTIDE SEQUENCE [LARGE SCALE GENOMIC DNA]</scope>
    <source>
        <strain evidence="2 3">JEL478</strain>
    </source>
</reference>
<dbReference type="AlphaFoldDB" id="A0A139B0K8"/>
<keyword evidence="3" id="KW-1185">Reference proteome</keyword>
<evidence type="ECO:0000313" key="3">
    <source>
        <dbReference type="Proteomes" id="UP000070544"/>
    </source>
</evidence>
<dbReference type="Pfam" id="PF01738">
    <property type="entry name" value="DLH"/>
    <property type="match status" value="1"/>
</dbReference>
<name>A0A139B0K8_GONPJ</name>
<dbReference type="PANTHER" id="PTHR47562">
    <property type="match status" value="1"/>
</dbReference>
<evidence type="ECO:0000259" key="1">
    <source>
        <dbReference type="Pfam" id="PF01738"/>
    </source>
</evidence>
<gene>
    <name evidence="2" type="ORF">M427DRAFT_141948</name>
</gene>
<organism evidence="2 3">
    <name type="scientific">Gonapodya prolifera (strain JEL478)</name>
    <name type="common">Monoblepharis prolifera</name>
    <dbReference type="NCBI Taxonomy" id="1344416"/>
    <lineage>
        <taxon>Eukaryota</taxon>
        <taxon>Fungi</taxon>
        <taxon>Fungi incertae sedis</taxon>
        <taxon>Chytridiomycota</taxon>
        <taxon>Chytridiomycota incertae sedis</taxon>
        <taxon>Monoblepharidomycetes</taxon>
        <taxon>Monoblepharidales</taxon>
        <taxon>Gonapodyaceae</taxon>
        <taxon>Gonapodya</taxon>
    </lineage>
</organism>
<proteinExistence type="predicted"/>
<dbReference type="GO" id="GO:0016787">
    <property type="term" value="F:hydrolase activity"/>
    <property type="evidence" value="ECO:0007669"/>
    <property type="project" value="UniProtKB-KW"/>
</dbReference>
<sequence>MLIVESTTDISTPTGVMRLHWFVPTMPGWQPGRGKFAGIVVYSEIYQVTEPIKRFCRTVSGQGYIVAAPEIYHEHEPAGTALPYDNPGTDRGNALKVAKPVTSYDSDAKAAINALVEHPQCTGAVGVAGICVGGHLAYRACLDSRVRCAALIEPTDIHSGSLGKGGDDSLAKMADVKKSGAELVWIFGHLDNHIPHEGRTTIRTALQKHEIPHTFVELHSVQHAFIRDELSKGRYDPAMAAAAMGIVWELFSRRLRVEWEVERDEREKGSRGKASL</sequence>
<feature type="domain" description="Dienelactone hydrolase" evidence="1">
    <location>
        <begin position="35"/>
        <end position="253"/>
    </location>
</feature>
<dbReference type="InterPro" id="IPR029058">
    <property type="entry name" value="AB_hydrolase_fold"/>
</dbReference>